<evidence type="ECO:0000313" key="9">
    <source>
        <dbReference type="Proteomes" id="UP000218890"/>
    </source>
</evidence>
<dbReference type="GO" id="GO:0004719">
    <property type="term" value="F:protein-L-isoaspartate (D-aspartate) O-methyltransferase activity"/>
    <property type="evidence" value="ECO:0007669"/>
    <property type="project" value="InterPro"/>
</dbReference>
<dbReference type="KEGG" id="hhk:HH1059_01460"/>
<dbReference type="Pfam" id="PF01135">
    <property type="entry name" value="PCMT"/>
    <property type="match status" value="1"/>
</dbReference>
<evidence type="ECO:0000256" key="5">
    <source>
        <dbReference type="ARBA" id="ARBA00022691"/>
    </source>
</evidence>
<protein>
    <recommendedName>
        <fullName evidence="2">Protein-L-isoaspartate O-methyltransferase</fullName>
    </recommendedName>
    <alternativeName>
        <fullName evidence="6">Protein L-isoaspartyl methyltransferase</fullName>
    </alternativeName>
</protein>
<keyword evidence="5" id="KW-0949">S-adenosyl-L-methionine</keyword>
<dbReference type="CDD" id="cd02440">
    <property type="entry name" value="AdoMet_MTases"/>
    <property type="match status" value="1"/>
</dbReference>
<dbReference type="GO" id="GO:0000179">
    <property type="term" value="F:rRNA (adenine-N6,N6-)-dimethyltransferase activity"/>
    <property type="evidence" value="ECO:0007669"/>
    <property type="project" value="InterPro"/>
</dbReference>
<dbReference type="InterPro" id="IPR020598">
    <property type="entry name" value="rRNA_Ade_methylase_Trfase_N"/>
</dbReference>
<evidence type="ECO:0000256" key="3">
    <source>
        <dbReference type="ARBA" id="ARBA00022603"/>
    </source>
</evidence>
<evidence type="ECO:0000256" key="6">
    <source>
        <dbReference type="ARBA" id="ARBA00030757"/>
    </source>
</evidence>
<evidence type="ECO:0000313" key="8">
    <source>
        <dbReference type="EMBL" id="BAU56820.1"/>
    </source>
</evidence>
<feature type="domain" description="Ribosomal RNA adenine methylase transferase N-terminal" evidence="7">
    <location>
        <begin position="69"/>
        <end position="194"/>
    </location>
</feature>
<reference evidence="8" key="1">
    <citation type="submission" date="2016-02" db="EMBL/GenBank/DDBJ databases">
        <title>Halorhodospira halochloris DSM-1059 complete genome, version 2.</title>
        <authorList>
            <person name="Tsukatani Y."/>
        </authorList>
    </citation>
    <scope>NUCLEOTIDE SEQUENCE</scope>
    <source>
        <strain evidence="8">DSM 1059</strain>
    </source>
</reference>
<gene>
    <name evidence="8" type="primary">pcm_1</name>
    <name evidence="8" type="ORF">HH1059_01460</name>
</gene>
<dbReference type="SUPFAM" id="SSF53335">
    <property type="entry name" value="S-adenosyl-L-methionine-dependent methyltransferases"/>
    <property type="match status" value="1"/>
</dbReference>
<dbReference type="EMBL" id="AP017372">
    <property type="protein sequence ID" value="BAU56820.1"/>
    <property type="molecule type" value="Genomic_DNA"/>
</dbReference>
<dbReference type="PANTHER" id="PTHR11579">
    <property type="entry name" value="PROTEIN-L-ISOASPARTATE O-METHYLTRANSFERASE"/>
    <property type="match status" value="1"/>
</dbReference>
<keyword evidence="9" id="KW-1185">Reference proteome</keyword>
<comment type="similarity">
    <text evidence="1">Belongs to the methyltransferase superfamily. L-isoaspartyl/D-aspartyl protein methyltransferase family.</text>
</comment>
<dbReference type="GO" id="GO:0005737">
    <property type="term" value="C:cytoplasm"/>
    <property type="evidence" value="ECO:0007669"/>
    <property type="project" value="TreeGrafter"/>
</dbReference>
<evidence type="ECO:0000256" key="2">
    <source>
        <dbReference type="ARBA" id="ARBA00013346"/>
    </source>
</evidence>
<dbReference type="InterPro" id="IPR000682">
    <property type="entry name" value="PCMT"/>
</dbReference>
<dbReference type="Proteomes" id="UP000218890">
    <property type="component" value="Chromosome"/>
</dbReference>
<name>A0A0X8X727_HALHR</name>
<evidence type="ECO:0000259" key="7">
    <source>
        <dbReference type="SMART" id="SM00650"/>
    </source>
</evidence>
<dbReference type="InterPro" id="IPR029063">
    <property type="entry name" value="SAM-dependent_MTases_sf"/>
</dbReference>
<dbReference type="PANTHER" id="PTHR11579:SF18">
    <property type="entry name" value="PROTEIN-L-ISOASPARTATE O-METHYLTRANSFERASE"/>
    <property type="match status" value="1"/>
</dbReference>
<dbReference type="RefSeq" id="WP_096407166.1">
    <property type="nucleotide sequence ID" value="NZ_AP017372.2"/>
</dbReference>
<evidence type="ECO:0000256" key="1">
    <source>
        <dbReference type="ARBA" id="ARBA00005369"/>
    </source>
</evidence>
<organism evidence="8 9">
    <name type="scientific">Halorhodospira halochloris</name>
    <name type="common">Ectothiorhodospira halochloris</name>
    <dbReference type="NCBI Taxonomy" id="1052"/>
    <lineage>
        <taxon>Bacteria</taxon>
        <taxon>Pseudomonadati</taxon>
        <taxon>Pseudomonadota</taxon>
        <taxon>Gammaproteobacteria</taxon>
        <taxon>Chromatiales</taxon>
        <taxon>Ectothiorhodospiraceae</taxon>
        <taxon>Halorhodospira</taxon>
    </lineage>
</organism>
<dbReference type="PROSITE" id="PS01131">
    <property type="entry name" value="RRNA_A_DIMETH"/>
    <property type="match status" value="1"/>
</dbReference>
<keyword evidence="4" id="KW-0808">Transferase</keyword>
<sequence length="225" mass="24684">MGHSTATETAQYNMVYRQVRPWQVLDQRVTDLLATIPRADFVPAAKRALAFSDTQLPIGNGEVMMEPRVEARMLQALNPQPGERALEVGTGSGFITACLAEMCDQVTSVEIDPQLREQALENLATVRSNRRVDVLEGDAAKGWRDGQRYNVIAVTGSLPELHRGFHGSLVIGGRLFVIVGTDPVMEALLITRTGNNSWDCQSLFDTRLPALRGAPAPTPDPYQMP</sequence>
<dbReference type="AlphaFoldDB" id="A0A0X8X727"/>
<dbReference type="Gene3D" id="3.40.50.150">
    <property type="entry name" value="Vaccinia Virus protein VP39"/>
    <property type="match status" value="1"/>
</dbReference>
<proteinExistence type="inferred from homology"/>
<dbReference type="SMART" id="SM00650">
    <property type="entry name" value="rADc"/>
    <property type="match status" value="1"/>
</dbReference>
<dbReference type="OrthoDB" id="9810066at2"/>
<evidence type="ECO:0000256" key="4">
    <source>
        <dbReference type="ARBA" id="ARBA00022679"/>
    </source>
</evidence>
<accession>A0A0X8X727</accession>
<keyword evidence="3" id="KW-0489">Methyltransferase</keyword>
<dbReference type="InterPro" id="IPR020596">
    <property type="entry name" value="rRNA_Ade_Mease_Trfase_CS"/>
</dbReference>